<dbReference type="GO" id="GO:0019843">
    <property type="term" value="F:rRNA binding"/>
    <property type="evidence" value="ECO:0007669"/>
    <property type="project" value="UniProtKB-UniRule"/>
</dbReference>
<evidence type="ECO:0000256" key="1">
    <source>
        <dbReference type="ARBA" id="ARBA00010531"/>
    </source>
</evidence>
<keyword evidence="5 9" id="KW-0694">RNA-binding</keyword>
<dbReference type="Proteomes" id="UP000177309">
    <property type="component" value="Unassembled WGS sequence"/>
</dbReference>
<dbReference type="GO" id="GO:0003735">
    <property type="term" value="F:structural constituent of ribosome"/>
    <property type="evidence" value="ECO:0007669"/>
    <property type="project" value="InterPro"/>
</dbReference>
<dbReference type="InterPro" id="IPR016095">
    <property type="entry name" value="Ribosomal_uL1_3-a/b-sand"/>
</dbReference>
<dbReference type="FunFam" id="3.40.50.790:FF:000001">
    <property type="entry name" value="50S ribosomal protein L1"/>
    <property type="match status" value="1"/>
</dbReference>
<keyword evidence="7 9" id="KW-0687">Ribonucleoprotein</keyword>
<dbReference type="NCBIfam" id="TIGR01169">
    <property type="entry name" value="rplA_bact"/>
    <property type="match status" value="1"/>
</dbReference>
<dbReference type="InterPro" id="IPR023673">
    <property type="entry name" value="Ribosomal_uL1_CS"/>
</dbReference>
<comment type="function">
    <text evidence="9">Protein L1 is also a translational repressor protein, it controls the translation of the L11 operon by binding to its mRNA.</text>
</comment>
<keyword evidence="3 9" id="KW-0699">rRNA-binding</keyword>
<comment type="caution">
    <text evidence="11">The sequence shown here is derived from an EMBL/GenBank/DDBJ whole genome shotgun (WGS) entry which is preliminary data.</text>
</comment>
<comment type="similarity">
    <text evidence="1 9 10">Belongs to the universal ribosomal protein uL1 family.</text>
</comment>
<evidence type="ECO:0000256" key="7">
    <source>
        <dbReference type="ARBA" id="ARBA00023274"/>
    </source>
</evidence>
<evidence type="ECO:0000256" key="3">
    <source>
        <dbReference type="ARBA" id="ARBA00022730"/>
    </source>
</evidence>
<keyword evidence="9" id="KW-0820">tRNA-binding</keyword>
<evidence type="ECO:0000313" key="12">
    <source>
        <dbReference type="Proteomes" id="UP000177309"/>
    </source>
</evidence>
<gene>
    <name evidence="9" type="primary">rplA</name>
    <name evidence="11" type="ORF">A2462_00385</name>
</gene>
<dbReference type="InterPro" id="IPR028364">
    <property type="entry name" value="Ribosomal_uL1/biogenesis"/>
</dbReference>
<name>A0A1F4TLW1_UNCSA</name>
<evidence type="ECO:0000256" key="6">
    <source>
        <dbReference type="ARBA" id="ARBA00022980"/>
    </source>
</evidence>
<protein>
    <recommendedName>
        <fullName evidence="8 9">Large ribosomal subunit protein uL1</fullName>
    </recommendedName>
</protein>
<dbReference type="AlphaFoldDB" id="A0A1F4TLW1"/>
<dbReference type="InterPro" id="IPR023674">
    <property type="entry name" value="Ribosomal_uL1-like"/>
</dbReference>
<dbReference type="GO" id="GO:0015934">
    <property type="term" value="C:large ribosomal subunit"/>
    <property type="evidence" value="ECO:0007669"/>
    <property type="project" value="InterPro"/>
</dbReference>
<proteinExistence type="inferred from homology"/>
<accession>A0A1F4TLW1</accession>
<dbReference type="InterPro" id="IPR002143">
    <property type="entry name" value="Ribosomal_uL1"/>
</dbReference>
<dbReference type="GO" id="GO:0006412">
    <property type="term" value="P:translation"/>
    <property type="evidence" value="ECO:0007669"/>
    <property type="project" value="UniProtKB-UniRule"/>
</dbReference>
<dbReference type="PANTHER" id="PTHR36427">
    <property type="entry name" value="54S RIBOSOMAL PROTEIN L1, MITOCHONDRIAL"/>
    <property type="match status" value="1"/>
</dbReference>
<dbReference type="PANTHER" id="PTHR36427:SF3">
    <property type="entry name" value="LARGE RIBOSOMAL SUBUNIT PROTEIN UL1M"/>
    <property type="match status" value="1"/>
</dbReference>
<dbReference type="CDD" id="cd00403">
    <property type="entry name" value="Ribosomal_L1"/>
    <property type="match status" value="1"/>
</dbReference>
<evidence type="ECO:0000256" key="4">
    <source>
        <dbReference type="ARBA" id="ARBA00022845"/>
    </source>
</evidence>
<dbReference type="InterPro" id="IPR005878">
    <property type="entry name" value="Ribosom_uL1_bac-type"/>
</dbReference>
<dbReference type="PROSITE" id="PS01199">
    <property type="entry name" value="RIBOSOMAL_L1"/>
    <property type="match status" value="1"/>
</dbReference>
<evidence type="ECO:0000256" key="5">
    <source>
        <dbReference type="ARBA" id="ARBA00022884"/>
    </source>
</evidence>
<keyword evidence="6 9" id="KW-0689">Ribosomal protein</keyword>
<evidence type="ECO:0000256" key="10">
    <source>
        <dbReference type="RuleBase" id="RU000659"/>
    </source>
</evidence>
<evidence type="ECO:0000256" key="8">
    <source>
        <dbReference type="ARBA" id="ARBA00035241"/>
    </source>
</evidence>
<dbReference type="Gene3D" id="3.40.50.790">
    <property type="match status" value="1"/>
</dbReference>
<keyword evidence="2 9" id="KW-0678">Repressor</keyword>
<dbReference type="SUPFAM" id="SSF56808">
    <property type="entry name" value="Ribosomal protein L1"/>
    <property type="match status" value="1"/>
</dbReference>
<evidence type="ECO:0000256" key="9">
    <source>
        <dbReference type="HAMAP-Rule" id="MF_01318"/>
    </source>
</evidence>
<dbReference type="HAMAP" id="MF_01318_B">
    <property type="entry name" value="Ribosomal_uL1_B"/>
    <property type="match status" value="1"/>
</dbReference>
<dbReference type="Pfam" id="PF00687">
    <property type="entry name" value="Ribosomal_L1"/>
    <property type="match status" value="1"/>
</dbReference>
<evidence type="ECO:0000256" key="2">
    <source>
        <dbReference type="ARBA" id="ARBA00022491"/>
    </source>
</evidence>
<evidence type="ECO:0000313" key="11">
    <source>
        <dbReference type="EMBL" id="OGC33722.1"/>
    </source>
</evidence>
<keyword evidence="4 9" id="KW-0810">Translation regulation</keyword>
<dbReference type="GO" id="GO:0000049">
    <property type="term" value="F:tRNA binding"/>
    <property type="evidence" value="ECO:0007669"/>
    <property type="project" value="UniProtKB-KW"/>
</dbReference>
<dbReference type="Gene3D" id="3.30.190.20">
    <property type="match status" value="1"/>
</dbReference>
<dbReference type="PIRSF" id="PIRSF002155">
    <property type="entry name" value="Ribosomal_L1"/>
    <property type="match status" value="1"/>
</dbReference>
<reference evidence="11 12" key="1">
    <citation type="journal article" date="2016" name="Nat. Commun.">
        <title>Thousands of microbial genomes shed light on interconnected biogeochemical processes in an aquifer system.</title>
        <authorList>
            <person name="Anantharaman K."/>
            <person name="Brown C.T."/>
            <person name="Hug L.A."/>
            <person name="Sharon I."/>
            <person name="Castelle C.J."/>
            <person name="Probst A.J."/>
            <person name="Thomas B.C."/>
            <person name="Singh A."/>
            <person name="Wilkins M.J."/>
            <person name="Karaoz U."/>
            <person name="Brodie E.L."/>
            <person name="Williams K.H."/>
            <person name="Hubbard S.S."/>
            <person name="Banfield J.F."/>
        </authorList>
    </citation>
    <scope>NUCLEOTIDE SEQUENCE [LARGE SCALE GENOMIC DNA]</scope>
</reference>
<organism evidence="11 12">
    <name type="scientific">candidate division WOR-1 bacterium RIFOXYC2_FULL_41_25</name>
    <dbReference type="NCBI Taxonomy" id="1802586"/>
    <lineage>
        <taxon>Bacteria</taxon>
        <taxon>Bacillati</taxon>
        <taxon>Saganbacteria</taxon>
    </lineage>
</organism>
<comment type="subunit">
    <text evidence="9">Part of the 50S ribosomal subunit.</text>
</comment>
<sequence>MRKTSKKFQAKAKLVDRRNYYAPQEALDLLKQTIWAKFDESVDLAVKLGVDPKKHSIRGTVTLPSGSGKTKRVAVISKPDKVKEAEEAGADLFGSDDLVKKISEGCLDFDILIATPDMMGAMGKLGKVLGPKGLMPNPKSGTVTQEVAKTVKEFKGGKVEFKMDKTGALHMILGKVSFESKALEDNFFAALAAISTQKPSGLKKPFLQSITISSTMGPGIKINSKIVAEKLEKGGF</sequence>
<comment type="function">
    <text evidence="9">Binds directly to 23S rRNA. The L1 stalk is quite mobile in the ribosome, and is involved in E site tRNA release.</text>
</comment>
<dbReference type="GO" id="GO:0006417">
    <property type="term" value="P:regulation of translation"/>
    <property type="evidence" value="ECO:0007669"/>
    <property type="project" value="UniProtKB-KW"/>
</dbReference>
<dbReference type="EMBL" id="MEUI01000028">
    <property type="protein sequence ID" value="OGC33722.1"/>
    <property type="molecule type" value="Genomic_DNA"/>
</dbReference>